<comment type="caution">
    <text evidence="3">The sequence shown here is derived from an EMBL/GenBank/DDBJ whole genome shotgun (WGS) entry which is preliminary data.</text>
</comment>
<evidence type="ECO:0000259" key="2">
    <source>
        <dbReference type="Pfam" id="PF22807"/>
    </source>
</evidence>
<feature type="domain" description="Pyrroloquinoline quinone-dependent pyranose dehydrogenase beta-propeller" evidence="2">
    <location>
        <begin position="336"/>
        <end position="443"/>
    </location>
</feature>
<keyword evidence="4" id="KW-1185">Reference proteome</keyword>
<dbReference type="RefSeq" id="WP_213353529.1">
    <property type="nucleotide sequence ID" value="NZ_JAHBGB010000037.1"/>
</dbReference>
<dbReference type="SUPFAM" id="SSF50952">
    <property type="entry name" value="Soluble quinoprotein glucose dehydrogenase"/>
    <property type="match status" value="1"/>
</dbReference>
<organism evidence="3 4">
    <name type="scientific">Ancylobacter oerskovii</name>
    <dbReference type="NCBI Taxonomy" id="459519"/>
    <lineage>
        <taxon>Bacteria</taxon>
        <taxon>Pseudomonadati</taxon>
        <taxon>Pseudomonadota</taxon>
        <taxon>Alphaproteobacteria</taxon>
        <taxon>Hyphomicrobiales</taxon>
        <taxon>Xanthobacteraceae</taxon>
        <taxon>Ancylobacter</taxon>
    </lineage>
</organism>
<reference evidence="4" key="1">
    <citation type="journal article" date="2019" name="Int. J. Syst. Evol. Microbiol.">
        <title>The Global Catalogue of Microorganisms (GCM) 10K type strain sequencing project: providing services to taxonomists for standard genome sequencing and annotation.</title>
        <authorList>
            <consortium name="The Broad Institute Genomics Platform"/>
            <consortium name="The Broad Institute Genome Sequencing Center for Infectious Disease"/>
            <person name="Wu L."/>
            <person name="Ma J."/>
        </authorList>
    </citation>
    <scope>NUCLEOTIDE SEQUENCE [LARGE SCALE GENOMIC DNA]</scope>
    <source>
        <strain evidence="4">CCM 7435</strain>
    </source>
</reference>
<dbReference type="InterPro" id="IPR054539">
    <property type="entry name" value="Beta-prop_PDH"/>
</dbReference>
<keyword evidence="1" id="KW-0732">Signal</keyword>
<accession>A0ABW4Z395</accession>
<dbReference type="Pfam" id="PF22807">
    <property type="entry name" value="TrAA12"/>
    <property type="match status" value="2"/>
</dbReference>
<dbReference type="InterPro" id="IPR011041">
    <property type="entry name" value="Quinoprot_gluc/sorb_DH_b-prop"/>
</dbReference>
<name>A0ABW4Z395_9HYPH</name>
<feature type="domain" description="Pyrroloquinoline quinone-dependent pyranose dehydrogenase beta-propeller" evidence="2">
    <location>
        <begin position="146"/>
        <end position="293"/>
    </location>
</feature>
<evidence type="ECO:0000256" key="1">
    <source>
        <dbReference type="SAM" id="SignalP"/>
    </source>
</evidence>
<dbReference type="Proteomes" id="UP001597299">
    <property type="component" value="Unassembled WGS sequence"/>
</dbReference>
<dbReference type="PANTHER" id="PTHR19328:SF55">
    <property type="entry name" value="BLR6566 PROTEIN"/>
    <property type="match status" value="1"/>
</dbReference>
<dbReference type="Gene3D" id="2.120.10.30">
    <property type="entry name" value="TolB, C-terminal domain"/>
    <property type="match status" value="1"/>
</dbReference>
<dbReference type="InterPro" id="IPR011042">
    <property type="entry name" value="6-blade_b-propeller_TolB-like"/>
</dbReference>
<dbReference type="EMBL" id="JBHUHD010000001">
    <property type="protein sequence ID" value="MFD2142692.1"/>
    <property type="molecule type" value="Genomic_DNA"/>
</dbReference>
<evidence type="ECO:0000313" key="3">
    <source>
        <dbReference type="EMBL" id="MFD2142692.1"/>
    </source>
</evidence>
<proteinExistence type="predicted"/>
<gene>
    <name evidence="3" type="ORF">ACFSNC_19975</name>
</gene>
<sequence>MSISRSSRPARRLLVPGMLALLLAVAACDRGSQLAESAGYGPDPQLPEPHASWFPTLKIADAVGWPQGAAPRPAAGLEVSAFAGGLQHPRWLYELPNGDILVAESDAPPKPEGASGGLRGWVQGLFMKQAGSRTPSANRITLLRDADGDGAAEVKTTLVDKLSSPIGMALVGDRLYVANADAVVSFPYQEGATRLEGPPTRLAALPAGRNHHWTKSLLASEDGSKLYVGVGSNSNAAENGMEEEENRAAVLEIDVKTGASRVFASGLRNPVGIDWNPANGELWVSVNERDEIGDDLVPDYMTSVKEGGFYGWPYSYYGQHVDTRVEPPRPDLVAKAIKPDYALGSHTASLGFTFVRTPALGERFASGAIVGQHGSWNRSRPVGYRVIFVPFADGRPSGPPEEVLTGFLNAKGEAQGRPVGVLVDRRGGLLVADDVGNTVWRVKGAASAPVPGPQTGSSG</sequence>
<dbReference type="PANTHER" id="PTHR19328">
    <property type="entry name" value="HEDGEHOG-INTERACTING PROTEIN"/>
    <property type="match status" value="1"/>
</dbReference>
<protein>
    <submittedName>
        <fullName evidence="3">PQQ-dependent sugar dehydrogenase</fullName>
    </submittedName>
</protein>
<dbReference type="PROSITE" id="PS51257">
    <property type="entry name" value="PROKAR_LIPOPROTEIN"/>
    <property type="match status" value="1"/>
</dbReference>
<evidence type="ECO:0000313" key="4">
    <source>
        <dbReference type="Proteomes" id="UP001597299"/>
    </source>
</evidence>
<feature type="chain" id="PRO_5045064714" evidence="1">
    <location>
        <begin position="27"/>
        <end position="459"/>
    </location>
</feature>
<feature type="signal peptide" evidence="1">
    <location>
        <begin position="1"/>
        <end position="26"/>
    </location>
</feature>